<dbReference type="SMART" id="SM00028">
    <property type="entry name" value="TPR"/>
    <property type="match status" value="4"/>
</dbReference>
<dbReference type="KEGG" id="csal:NBC122_01270"/>
<feature type="repeat" description="TPR" evidence="3">
    <location>
        <begin position="90"/>
        <end position="123"/>
    </location>
</feature>
<dbReference type="GO" id="GO:0008233">
    <property type="term" value="F:peptidase activity"/>
    <property type="evidence" value="ECO:0007669"/>
    <property type="project" value="UniProtKB-KW"/>
</dbReference>
<dbReference type="Proteomes" id="UP000294419">
    <property type="component" value="Chromosome"/>
</dbReference>
<keyword evidence="1" id="KW-0677">Repeat</keyword>
<dbReference type="Pfam" id="PF13432">
    <property type="entry name" value="TPR_16"/>
    <property type="match status" value="1"/>
</dbReference>
<dbReference type="GO" id="GO:0006508">
    <property type="term" value="P:proteolysis"/>
    <property type="evidence" value="ECO:0007669"/>
    <property type="project" value="UniProtKB-KW"/>
</dbReference>
<dbReference type="Pfam" id="PF13181">
    <property type="entry name" value="TPR_8"/>
    <property type="match status" value="1"/>
</dbReference>
<evidence type="ECO:0000256" key="2">
    <source>
        <dbReference type="ARBA" id="ARBA00022803"/>
    </source>
</evidence>
<dbReference type="OrthoDB" id="9769030at2"/>
<dbReference type="InterPro" id="IPR011990">
    <property type="entry name" value="TPR-like_helical_dom_sf"/>
</dbReference>
<accession>A0A4P6ZF00</accession>
<evidence type="ECO:0000313" key="5">
    <source>
        <dbReference type="Proteomes" id="UP000294419"/>
    </source>
</evidence>
<keyword evidence="2 3" id="KW-0802">TPR repeat</keyword>
<dbReference type="EC" id="3.4.-.-" evidence="4"/>
<keyword evidence="4" id="KW-0378">Hydrolase</keyword>
<organism evidence="4 5">
    <name type="scientific">Chryseobacterium salivictor</name>
    <dbReference type="NCBI Taxonomy" id="2547600"/>
    <lineage>
        <taxon>Bacteria</taxon>
        <taxon>Pseudomonadati</taxon>
        <taxon>Bacteroidota</taxon>
        <taxon>Flavobacteriia</taxon>
        <taxon>Flavobacteriales</taxon>
        <taxon>Weeksellaceae</taxon>
        <taxon>Chryseobacterium group</taxon>
        <taxon>Chryseobacterium</taxon>
    </lineage>
</organism>
<dbReference type="InterPro" id="IPR051685">
    <property type="entry name" value="Ycf3/AcsC/BcsC/TPR_MFPF"/>
</dbReference>
<dbReference type="EMBL" id="CP037954">
    <property type="protein sequence ID" value="QBO58097.1"/>
    <property type="molecule type" value="Genomic_DNA"/>
</dbReference>
<protein>
    <submittedName>
        <fullName evidence="4">Beta-barrel assembly-enhancing protease</fullName>
        <ecNumber evidence="4">3.4.-.-</ecNumber>
    </submittedName>
</protein>
<dbReference type="PANTHER" id="PTHR44943">
    <property type="entry name" value="CELLULOSE SYNTHASE OPERON PROTEIN C"/>
    <property type="match status" value="1"/>
</dbReference>
<evidence type="ECO:0000313" key="4">
    <source>
        <dbReference type="EMBL" id="QBO58097.1"/>
    </source>
</evidence>
<dbReference type="AlphaFoldDB" id="A0A4P6ZF00"/>
<feature type="repeat" description="TPR" evidence="3">
    <location>
        <begin position="56"/>
        <end position="89"/>
    </location>
</feature>
<reference evidence="4 5" key="1">
    <citation type="submission" date="2019-03" db="EMBL/GenBank/DDBJ databases">
        <authorList>
            <person name="Kim H."/>
            <person name="Yu S.-M."/>
        </authorList>
    </citation>
    <scope>NUCLEOTIDE SEQUENCE [LARGE SCALE GENOMIC DNA]</scope>
    <source>
        <strain evidence="4 5">NBC122</strain>
    </source>
</reference>
<gene>
    <name evidence="4" type="primary">bepA_4</name>
    <name evidence="4" type="ORF">NBC122_01270</name>
</gene>
<dbReference type="PROSITE" id="PS50005">
    <property type="entry name" value="TPR"/>
    <property type="match status" value="2"/>
</dbReference>
<keyword evidence="5" id="KW-1185">Reference proteome</keyword>
<name>A0A4P6ZF00_9FLAO</name>
<dbReference type="RefSeq" id="WP_133439561.1">
    <property type="nucleotide sequence ID" value="NZ_CP037954.1"/>
</dbReference>
<evidence type="ECO:0000256" key="1">
    <source>
        <dbReference type="ARBA" id="ARBA00022737"/>
    </source>
</evidence>
<proteinExistence type="predicted"/>
<evidence type="ECO:0000256" key="3">
    <source>
        <dbReference type="PROSITE-ProRule" id="PRU00339"/>
    </source>
</evidence>
<sequence>MKTNFSILFIFLSVSVCFGQSRREIKRQGLAAFNNEDFMTAKVNYLKLLEKGEKTWETYTILGDCEFQTGNPDEALSYYGKAQEKNPVYLGLYLRIGTVLRQQKKFDEAIMSFRKMTVTNPKSPQVYNIIASTYYEKGDYKETLDEINTMVQMVGENLDSSFGRSMSYIKLNQIPEACVELEKADRFDTENQNKEIDVMKAQFCSK</sequence>
<dbReference type="InterPro" id="IPR019734">
    <property type="entry name" value="TPR_rpt"/>
</dbReference>
<dbReference type="SUPFAM" id="SSF48452">
    <property type="entry name" value="TPR-like"/>
    <property type="match status" value="1"/>
</dbReference>
<keyword evidence="4" id="KW-0645">Protease</keyword>
<dbReference type="Gene3D" id="1.25.40.10">
    <property type="entry name" value="Tetratricopeptide repeat domain"/>
    <property type="match status" value="1"/>
</dbReference>
<dbReference type="PANTHER" id="PTHR44943:SF8">
    <property type="entry name" value="TPR REPEAT-CONTAINING PROTEIN MJ0263"/>
    <property type="match status" value="1"/>
</dbReference>